<feature type="transmembrane region" description="Helical" evidence="1">
    <location>
        <begin position="12"/>
        <end position="28"/>
    </location>
</feature>
<protein>
    <submittedName>
        <fullName evidence="2">Uncharacterized protein</fullName>
    </submittedName>
</protein>
<name>A0A8S5UC31_9CAUD</name>
<organism evidence="2">
    <name type="scientific">Podoviridae sp. ctZkC8</name>
    <dbReference type="NCBI Taxonomy" id="2825259"/>
    <lineage>
        <taxon>Viruses</taxon>
        <taxon>Duplodnaviria</taxon>
        <taxon>Heunggongvirae</taxon>
        <taxon>Uroviricota</taxon>
        <taxon>Caudoviricetes</taxon>
    </lineage>
</organism>
<keyword evidence="1" id="KW-0472">Membrane</keyword>
<dbReference type="EMBL" id="BK016062">
    <property type="protein sequence ID" value="DAF92055.1"/>
    <property type="molecule type" value="Genomic_DNA"/>
</dbReference>
<keyword evidence="1" id="KW-1133">Transmembrane helix</keyword>
<evidence type="ECO:0000256" key="1">
    <source>
        <dbReference type="SAM" id="Phobius"/>
    </source>
</evidence>
<sequence length="32" mass="3931">MQDCYLRMNVKVFILTSQINIVIIYWQISQIR</sequence>
<accession>A0A8S5UC31</accession>
<keyword evidence="1" id="KW-0812">Transmembrane</keyword>
<evidence type="ECO:0000313" key="2">
    <source>
        <dbReference type="EMBL" id="DAF92055.1"/>
    </source>
</evidence>
<reference evidence="2" key="1">
    <citation type="journal article" date="2021" name="Proc. Natl. Acad. Sci. U.S.A.">
        <title>A Catalog of Tens of Thousands of Viruses from Human Metagenomes Reveals Hidden Associations with Chronic Diseases.</title>
        <authorList>
            <person name="Tisza M.J."/>
            <person name="Buck C.B."/>
        </authorList>
    </citation>
    <scope>NUCLEOTIDE SEQUENCE</scope>
    <source>
        <strain evidence="2">CtZkC8</strain>
    </source>
</reference>
<proteinExistence type="predicted"/>